<evidence type="ECO:0000256" key="1">
    <source>
        <dbReference type="ARBA" id="ARBA00001929"/>
    </source>
</evidence>
<evidence type="ECO:0000256" key="5">
    <source>
        <dbReference type="ARBA" id="ARBA00023002"/>
    </source>
</evidence>
<organism evidence="10 11">
    <name type="scientific">Enhygromyxa salina</name>
    <dbReference type="NCBI Taxonomy" id="215803"/>
    <lineage>
        <taxon>Bacteria</taxon>
        <taxon>Pseudomonadati</taxon>
        <taxon>Myxococcota</taxon>
        <taxon>Polyangia</taxon>
        <taxon>Nannocystales</taxon>
        <taxon>Nannocystaceae</taxon>
        <taxon>Enhygromyxa</taxon>
    </lineage>
</organism>
<keyword evidence="4" id="KW-0479">Metal-binding</keyword>
<dbReference type="AlphaFoldDB" id="A0A2S9YU10"/>
<dbReference type="PANTHER" id="PTHR11493:SF47">
    <property type="entry name" value="SULFITE REDUCTASE [NADPH] SUBUNIT BETA"/>
    <property type="match status" value="1"/>
</dbReference>
<evidence type="ECO:0000313" key="10">
    <source>
        <dbReference type="EMBL" id="PRQ08522.1"/>
    </source>
</evidence>
<dbReference type="SUPFAM" id="SSF55124">
    <property type="entry name" value="Nitrite/Sulfite reductase N-terminal domain-like"/>
    <property type="match status" value="2"/>
</dbReference>
<dbReference type="PANTHER" id="PTHR11493">
    <property type="entry name" value="SULFITE REDUCTASE [NADPH] SUBUNIT BETA-RELATED"/>
    <property type="match status" value="1"/>
</dbReference>
<feature type="domain" description="Nitrite/sulphite reductase 4Fe-4S" evidence="8">
    <location>
        <begin position="119"/>
        <end position="276"/>
    </location>
</feature>
<evidence type="ECO:0000259" key="9">
    <source>
        <dbReference type="Pfam" id="PF03460"/>
    </source>
</evidence>
<dbReference type="GO" id="GO:0009337">
    <property type="term" value="C:sulfite reductase complex (NADPH)"/>
    <property type="evidence" value="ECO:0007669"/>
    <property type="project" value="TreeGrafter"/>
</dbReference>
<keyword evidence="6" id="KW-0408">Iron</keyword>
<accession>A0A2S9YU10</accession>
<dbReference type="GO" id="GO:0051539">
    <property type="term" value="F:4 iron, 4 sulfur cluster binding"/>
    <property type="evidence" value="ECO:0007669"/>
    <property type="project" value="UniProtKB-KW"/>
</dbReference>
<dbReference type="SUPFAM" id="SSF56014">
    <property type="entry name" value="Nitrite and sulphite reductase 4Fe-4S domain-like"/>
    <property type="match status" value="2"/>
</dbReference>
<dbReference type="Pfam" id="PF01077">
    <property type="entry name" value="NIR_SIR"/>
    <property type="match status" value="2"/>
</dbReference>
<dbReference type="RefSeq" id="WP_106088833.1">
    <property type="nucleotide sequence ID" value="NZ_PVNL01000041.1"/>
</dbReference>
<dbReference type="GO" id="GO:0050311">
    <property type="term" value="F:sulfite reductase (ferredoxin) activity"/>
    <property type="evidence" value="ECO:0007669"/>
    <property type="project" value="UniProtKB-EC"/>
</dbReference>
<keyword evidence="5 10" id="KW-0560">Oxidoreductase</keyword>
<dbReference type="Gene3D" id="3.30.413.10">
    <property type="entry name" value="Sulfite Reductase Hemoprotein, domain 1"/>
    <property type="match status" value="2"/>
</dbReference>
<comment type="caution">
    <text evidence="10">The sequence shown here is derived from an EMBL/GenBank/DDBJ whole genome shotgun (WGS) entry which is preliminary data.</text>
</comment>
<dbReference type="GO" id="GO:0020037">
    <property type="term" value="F:heme binding"/>
    <property type="evidence" value="ECO:0007669"/>
    <property type="project" value="InterPro"/>
</dbReference>
<keyword evidence="3" id="KW-0004">4Fe-4S</keyword>
<evidence type="ECO:0000256" key="4">
    <source>
        <dbReference type="ARBA" id="ARBA00022723"/>
    </source>
</evidence>
<dbReference type="InterPro" id="IPR005117">
    <property type="entry name" value="NiRdtase/SiRdtase_haem-b_fer"/>
</dbReference>
<protein>
    <submittedName>
        <fullName evidence="10">Sulfite reductase</fullName>
        <ecNumber evidence="10">1.8.7.1</ecNumber>
    </submittedName>
</protein>
<evidence type="ECO:0000256" key="3">
    <source>
        <dbReference type="ARBA" id="ARBA00022485"/>
    </source>
</evidence>
<comment type="cofactor">
    <cofactor evidence="2">
        <name>[4Fe-4S] cluster</name>
        <dbReference type="ChEBI" id="CHEBI:49883"/>
    </cofactor>
</comment>
<comment type="cofactor">
    <cofactor evidence="1">
        <name>siroheme</name>
        <dbReference type="ChEBI" id="CHEBI:60052"/>
    </cofactor>
</comment>
<dbReference type="Gene3D" id="3.90.480.20">
    <property type="match status" value="2"/>
</dbReference>
<dbReference type="EMBL" id="PVNL01000041">
    <property type="protein sequence ID" value="PRQ08522.1"/>
    <property type="molecule type" value="Genomic_DNA"/>
</dbReference>
<dbReference type="GO" id="GO:0046872">
    <property type="term" value="F:metal ion binding"/>
    <property type="evidence" value="ECO:0007669"/>
    <property type="project" value="UniProtKB-KW"/>
</dbReference>
<dbReference type="Pfam" id="PF03460">
    <property type="entry name" value="NIR_SIR_ferr"/>
    <property type="match status" value="2"/>
</dbReference>
<dbReference type="GO" id="GO:0016002">
    <property type="term" value="F:sulfite reductase activity"/>
    <property type="evidence" value="ECO:0007669"/>
    <property type="project" value="TreeGrafter"/>
</dbReference>
<evidence type="ECO:0000259" key="8">
    <source>
        <dbReference type="Pfam" id="PF01077"/>
    </source>
</evidence>
<dbReference type="EC" id="1.8.7.1" evidence="10"/>
<evidence type="ECO:0000256" key="6">
    <source>
        <dbReference type="ARBA" id="ARBA00023004"/>
    </source>
</evidence>
<gene>
    <name evidence="10" type="primary">sir</name>
    <name evidence="10" type="ORF">ENSA7_18080</name>
</gene>
<dbReference type="InterPro" id="IPR006067">
    <property type="entry name" value="NO2/SO3_Rdtase_4Fe4S_dom"/>
</dbReference>
<name>A0A2S9YU10_9BACT</name>
<keyword evidence="7" id="KW-0411">Iron-sulfur</keyword>
<evidence type="ECO:0000256" key="2">
    <source>
        <dbReference type="ARBA" id="ARBA00001966"/>
    </source>
</evidence>
<dbReference type="Proteomes" id="UP000238823">
    <property type="component" value="Unassembled WGS sequence"/>
</dbReference>
<sequence length="559" mass="62491">MYRYDHYDQVLVDQRVAQFRDQISRRLSGEITEDEFKPLRLQNGLYMQLHAYMLRVAIPYGLLSSDQLRKLAEVSRTYDRGYGHFSTRQNIQYNWPRLQDVPDLLAELASVQMHAIQTSGNCIRNTTSDHLAGVARDELVDPRVYCEIIRQWSTLHPEFAFLPRKFKIAVTGAPTADRAAVRVHDIGVRAVPGRTADEPHGFQVLVGGGLGRTPRIAEVCREFLPREHLLSYLEAILRVYNRYGRRDNKFKARIKILVGALGIEAFSEQVEAEWAQIRDGAMQLTPEEFDRVAADFSDPDYAALEPSDLFVQSLALSKDRALGRFVASNVLPHKRPGYSIVMISLKAKGKPPGDATAEQMELVAELADTYGFGRIVVAHEQNLVLPDIESRHLPELHARLSALDLAEPNIGKVTDIIACPGLDYCNLANARSIPIATRISERIEDLDYLHDLGDISLNISGCINACGHHHVGNIGILGIDKQGEEFYQLMLGGSPSDDASIGKILGPALPSAEIVDAVANVLQTYVNNRESADERFLDYVRRAGFEPFKEQLYGQPEHA</sequence>
<feature type="domain" description="Nitrite/sulphite reductase 4Fe-4S" evidence="8">
    <location>
        <begin position="413"/>
        <end position="552"/>
    </location>
</feature>
<evidence type="ECO:0000313" key="11">
    <source>
        <dbReference type="Proteomes" id="UP000238823"/>
    </source>
</evidence>
<evidence type="ECO:0000256" key="7">
    <source>
        <dbReference type="ARBA" id="ARBA00023014"/>
    </source>
</evidence>
<feature type="domain" description="Nitrite/Sulfite reductase ferredoxin-like" evidence="9">
    <location>
        <begin position="351"/>
        <end position="402"/>
    </location>
</feature>
<reference evidence="10 11" key="1">
    <citation type="submission" date="2018-03" db="EMBL/GenBank/DDBJ databases">
        <title>Draft Genome Sequences of the Obligatory Marine Myxobacteria Enhygromyxa salina SWB007.</title>
        <authorList>
            <person name="Poehlein A."/>
            <person name="Moghaddam J.A."/>
            <person name="Harms H."/>
            <person name="Alanjari M."/>
            <person name="Koenig G.M."/>
            <person name="Daniel R."/>
            <person name="Schaeberle T.F."/>
        </authorList>
    </citation>
    <scope>NUCLEOTIDE SEQUENCE [LARGE SCALE GENOMIC DNA]</scope>
    <source>
        <strain evidence="10 11">SWB007</strain>
    </source>
</reference>
<dbReference type="InterPro" id="IPR045169">
    <property type="entry name" value="NO2/SO3_Rdtase_4Fe4S_prot"/>
</dbReference>
<dbReference type="InterPro" id="IPR036136">
    <property type="entry name" value="Nit/Sulf_reduc_fer-like_dom_sf"/>
</dbReference>
<proteinExistence type="predicted"/>
<dbReference type="InterPro" id="IPR045854">
    <property type="entry name" value="NO2/SO3_Rdtase_4Fe4S_sf"/>
</dbReference>
<dbReference type="GO" id="GO:0000103">
    <property type="term" value="P:sulfate assimilation"/>
    <property type="evidence" value="ECO:0007669"/>
    <property type="project" value="TreeGrafter"/>
</dbReference>
<feature type="domain" description="Nitrite/Sulfite reductase ferredoxin-like" evidence="9">
    <location>
        <begin position="52"/>
        <end position="110"/>
    </location>
</feature>
<dbReference type="OrthoDB" id="9803707at2"/>